<dbReference type="EMBL" id="KL584710">
    <property type="protein sequence ID" value="KEQ73132.1"/>
    <property type="molecule type" value="Genomic_DNA"/>
</dbReference>
<reference evidence="5 6" key="1">
    <citation type="journal article" date="2014" name="BMC Genomics">
        <title>Genome sequencing of four Aureobasidium pullulans varieties: biotechnological potential, stress tolerance, and description of new species.</title>
        <authorList>
            <person name="Gostin Ar C."/>
            <person name="Ohm R.A."/>
            <person name="Kogej T."/>
            <person name="Sonjak S."/>
            <person name="Turk M."/>
            <person name="Zajc J."/>
            <person name="Zalar P."/>
            <person name="Grube M."/>
            <person name="Sun H."/>
            <person name="Han J."/>
            <person name="Sharma A."/>
            <person name="Chiniquy J."/>
            <person name="Ngan C.Y."/>
            <person name="Lipzen A."/>
            <person name="Barry K."/>
            <person name="Grigoriev I.V."/>
            <person name="Gunde-Cimerman N."/>
        </authorList>
    </citation>
    <scope>NUCLEOTIDE SEQUENCE [LARGE SCALE GENOMIC DNA]</scope>
    <source>
        <strain evidence="5 6">CBS 147.97</strain>
    </source>
</reference>
<dbReference type="SMART" id="SM00906">
    <property type="entry name" value="Fungal_trans"/>
    <property type="match status" value="1"/>
</dbReference>
<feature type="compositionally biased region" description="Polar residues" evidence="3">
    <location>
        <begin position="640"/>
        <end position="678"/>
    </location>
</feature>
<dbReference type="PANTHER" id="PTHR46910">
    <property type="entry name" value="TRANSCRIPTION FACTOR PDR1"/>
    <property type="match status" value="1"/>
</dbReference>
<keyword evidence="6" id="KW-1185">Reference proteome</keyword>
<dbReference type="InterPro" id="IPR036864">
    <property type="entry name" value="Zn2-C6_fun-type_DNA-bd_sf"/>
</dbReference>
<dbReference type="Gene3D" id="4.10.240.10">
    <property type="entry name" value="Zn(2)-C6 fungal-type DNA-binding domain"/>
    <property type="match status" value="1"/>
</dbReference>
<dbReference type="Proteomes" id="UP000027730">
    <property type="component" value="Unassembled WGS sequence"/>
</dbReference>
<dbReference type="GO" id="GO:0006351">
    <property type="term" value="P:DNA-templated transcription"/>
    <property type="evidence" value="ECO:0007669"/>
    <property type="project" value="InterPro"/>
</dbReference>
<dbReference type="AlphaFoldDB" id="A0A074WTU2"/>
<feature type="region of interest" description="Disordered" evidence="3">
    <location>
        <begin position="627"/>
        <end position="693"/>
    </location>
</feature>
<dbReference type="GeneID" id="25410782"/>
<name>A0A074WTU2_9PEZI</name>
<evidence type="ECO:0000313" key="6">
    <source>
        <dbReference type="Proteomes" id="UP000027730"/>
    </source>
</evidence>
<evidence type="ECO:0000256" key="2">
    <source>
        <dbReference type="ARBA" id="ARBA00023242"/>
    </source>
</evidence>
<protein>
    <recommendedName>
        <fullName evidence="4">Zn(2)-C6 fungal-type domain-containing protein</fullName>
    </recommendedName>
</protein>
<dbReference type="OrthoDB" id="3037908at2759"/>
<evidence type="ECO:0000256" key="1">
    <source>
        <dbReference type="ARBA" id="ARBA00022723"/>
    </source>
</evidence>
<accession>A0A074WTU2</accession>
<gene>
    <name evidence="5" type="ORF">M436DRAFT_47907</name>
</gene>
<dbReference type="PANTHER" id="PTHR46910:SF1">
    <property type="entry name" value="MISCELLANEOUS ZN(II)2CYS6 TRANSCRIPTION FACTOR (EUROFUNG)-RELATED"/>
    <property type="match status" value="1"/>
</dbReference>
<dbReference type="InterPro" id="IPR001138">
    <property type="entry name" value="Zn2Cys6_DnaBD"/>
</dbReference>
<dbReference type="PROSITE" id="PS50048">
    <property type="entry name" value="ZN2_CY6_FUNGAL_2"/>
    <property type="match status" value="1"/>
</dbReference>
<dbReference type="SUPFAM" id="SSF57701">
    <property type="entry name" value="Zn2/Cys6 DNA-binding domain"/>
    <property type="match status" value="1"/>
</dbReference>
<dbReference type="GO" id="GO:0008270">
    <property type="term" value="F:zinc ion binding"/>
    <property type="evidence" value="ECO:0007669"/>
    <property type="project" value="InterPro"/>
</dbReference>
<dbReference type="CDD" id="cd12148">
    <property type="entry name" value="fungal_TF_MHR"/>
    <property type="match status" value="1"/>
</dbReference>
<feature type="compositionally biased region" description="Low complexity" evidence="3">
    <location>
        <begin position="679"/>
        <end position="693"/>
    </location>
</feature>
<sequence length="767" mass="84642">MNPPPAKKARLTTACNECRRRKVKCDANHPKCSNCCTRNSECFTSDPKRPDVPVVREWVEVPEKTHPSQPPIPAQIQLSTILPEPDGPTHDIPETSHLLSAATRHHPVSPTLHHNRSPSVNGNLGTPVVAETTDVSPMQQPHDMSFNLDFVNNRFKMLGASSAQCLTKSLDIYLRSYNVDPASALFRHGMQHAEEMDLPLSLDLIPFPEHSTRQAYLDAYFTRIHVYYPITDIDDTRAMVHKIAPLPDIKSVSYTKVPLLATAYLLMSLGADEVHGAASEIGMQYLKVGAALAGHAINFPYLTTVQCLLLLAVCYRGRNKDGLGWGATGTAVRIAHSMGLHRHSAVRPSNQHGIQRRDQQLFHARIWAICCCLEKTAQLECGRPSAIFVVNTDQMMAADQKAPGHDYLMWNMALAEVQHDISTHLYGHQPGERTAKQILLDTARLDKKLLHWPNLVPAEIRPGNDILCGDDQFHLAAILSFQYHQAVIAVHRAALIQPLAALQQEIDRVLPDNDARYRLKGGEAICVSSARAVARITIELLERRIDSRLLSGGPTLLACVVLATYIVKNPAGRMQLSDLELLKAVTEWTTQCFRKTGMNEHFSKGATGICDRVIECLSRLKSAQNGAIQRLKPNDPRIPRNTSSTTSLNSQIMVDNNSLPKPSPINHLTSSSSGNSHQAGLSGASNSSPASNAMNREHSTMQIANILLDNASHTTAMGSMDDIVPDVNVLPFEGYNLEELWDWMDSGGDIGGFEKIDWTTETGFEDH</sequence>
<evidence type="ECO:0000313" key="5">
    <source>
        <dbReference type="EMBL" id="KEQ73132.1"/>
    </source>
</evidence>
<dbReference type="GO" id="GO:0000981">
    <property type="term" value="F:DNA-binding transcription factor activity, RNA polymerase II-specific"/>
    <property type="evidence" value="ECO:0007669"/>
    <property type="project" value="InterPro"/>
</dbReference>
<evidence type="ECO:0000256" key="3">
    <source>
        <dbReference type="SAM" id="MobiDB-lite"/>
    </source>
</evidence>
<dbReference type="HOGENOM" id="CLU_010508_0_0_1"/>
<proteinExistence type="predicted"/>
<evidence type="ECO:0000259" key="4">
    <source>
        <dbReference type="PROSITE" id="PS50048"/>
    </source>
</evidence>
<dbReference type="InterPro" id="IPR050987">
    <property type="entry name" value="AtrR-like"/>
</dbReference>
<dbReference type="PROSITE" id="PS00463">
    <property type="entry name" value="ZN2_CY6_FUNGAL_1"/>
    <property type="match status" value="1"/>
</dbReference>
<organism evidence="5 6">
    <name type="scientific">Aureobasidium namibiae CBS 147.97</name>
    <dbReference type="NCBI Taxonomy" id="1043004"/>
    <lineage>
        <taxon>Eukaryota</taxon>
        <taxon>Fungi</taxon>
        <taxon>Dikarya</taxon>
        <taxon>Ascomycota</taxon>
        <taxon>Pezizomycotina</taxon>
        <taxon>Dothideomycetes</taxon>
        <taxon>Dothideomycetidae</taxon>
        <taxon>Dothideales</taxon>
        <taxon>Saccotheciaceae</taxon>
        <taxon>Aureobasidium</taxon>
    </lineage>
</organism>
<dbReference type="Pfam" id="PF04082">
    <property type="entry name" value="Fungal_trans"/>
    <property type="match status" value="1"/>
</dbReference>
<dbReference type="InterPro" id="IPR007219">
    <property type="entry name" value="XnlR_reg_dom"/>
</dbReference>
<dbReference type="RefSeq" id="XP_013427110.1">
    <property type="nucleotide sequence ID" value="XM_013571656.1"/>
</dbReference>
<keyword evidence="1" id="KW-0479">Metal-binding</keyword>
<dbReference type="Pfam" id="PF00172">
    <property type="entry name" value="Zn_clus"/>
    <property type="match status" value="1"/>
</dbReference>
<keyword evidence="2" id="KW-0539">Nucleus</keyword>
<dbReference type="GO" id="GO:0003677">
    <property type="term" value="F:DNA binding"/>
    <property type="evidence" value="ECO:0007669"/>
    <property type="project" value="InterPro"/>
</dbReference>
<dbReference type="STRING" id="1043004.A0A074WTU2"/>
<dbReference type="SMART" id="SM00066">
    <property type="entry name" value="GAL4"/>
    <property type="match status" value="1"/>
</dbReference>
<dbReference type="CDD" id="cd00067">
    <property type="entry name" value="GAL4"/>
    <property type="match status" value="1"/>
</dbReference>
<feature type="domain" description="Zn(2)-C6 fungal-type" evidence="4">
    <location>
        <begin position="14"/>
        <end position="42"/>
    </location>
</feature>